<evidence type="ECO:0000313" key="3">
    <source>
        <dbReference type="Proteomes" id="UP000193411"/>
    </source>
</evidence>
<name>A0A1Y2HPP9_9FUNG</name>
<proteinExistence type="predicted"/>
<dbReference type="EMBL" id="MCFL01000016">
    <property type="protein sequence ID" value="ORZ36585.1"/>
    <property type="molecule type" value="Genomic_DNA"/>
</dbReference>
<comment type="caution">
    <text evidence="2">The sequence shown here is derived from an EMBL/GenBank/DDBJ whole genome shotgun (WGS) entry which is preliminary data.</text>
</comment>
<evidence type="ECO:0000313" key="2">
    <source>
        <dbReference type="EMBL" id="ORZ36585.1"/>
    </source>
</evidence>
<accession>A0A1Y2HPP9</accession>
<dbReference type="Proteomes" id="UP000193411">
    <property type="component" value="Unassembled WGS sequence"/>
</dbReference>
<gene>
    <name evidence="2" type="ORF">BCR44DRAFT_1432190</name>
</gene>
<keyword evidence="3" id="KW-1185">Reference proteome</keyword>
<organism evidence="2 3">
    <name type="scientific">Catenaria anguillulae PL171</name>
    <dbReference type="NCBI Taxonomy" id="765915"/>
    <lineage>
        <taxon>Eukaryota</taxon>
        <taxon>Fungi</taxon>
        <taxon>Fungi incertae sedis</taxon>
        <taxon>Blastocladiomycota</taxon>
        <taxon>Blastocladiomycetes</taxon>
        <taxon>Blastocladiales</taxon>
        <taxon>Catenariaceae</taxon>
        <taxon>Catenaria</taxon>
    </lineage>
</organism>
<sequence>MQAGALEWWLDYCMLYFNGITTEVMTVLFVFGNAQRVAECLAAFLENGGFVHDVIPFACFSGSIEFIEKCLVQFDMVGEMSDSWVEFAVYASCAGHVHVLDWLHEKGWVDSSALNAKVSKTITAVWSIVPERVAAKLVNHLHDKFTLLDCLALQGFVHVMEWWLKFDKEAVQSHIKAQATRARNVEFAFAGNHVAFLDLLLTVFGQAKVDELHEVVLTQAIDWGHLEAIQWYWENVDLGGDHESMVWQQRDIMESIVVAAFAAEKLDIGVLRHRGLEWIVRNAARLGLKGQVLVKVCNDSQNQAIDFQLGPADLWALLGMIGHTTPDGSAKFVTAPFLVSTFLRHLLSCTGSAIFEYSQLLSDRDSGELLKAALPAGVAVYEWMYSYRDSNEATCMWTEEGHQFLMSSQDNCGLKWWKKRGLSTNSHSDDDGSQVQDGSESE</sequence>
<evidence type="ECO:0000256" key="1">
    <source>
        <dbReference type="SAM" id="MobiDB-lite"/>
    </source>
</evidence>
<protein>
    <recommendedName>
        <fullName evidence="4">Ankyrin repeat-containing domain protein</fullName>
    </recommendedName>
</protein>
<feature type="compositionally biased region" description="Low complexity" evidence="1">
    <location>
        <begin position="433"/>
        <end position="442"/>
    </location>
</feature>
<feature type="region of interest" description="Disordered" evidence="1">
    <location>
        <begin position="422"/>
        <end position="442"/>
    </location>
</feature>
<reference evidence="2 3" key="1">
    <citation type="submission" date="2016-07" db="EMBL/GenBank/DDBJ databases">
        <title>Pervasive Adenine N6-methylation of Active Genes in Fungi.</title>
        <authorList>
            <consortium name="DOE Joint Genome Institute"/>
            <person name="Mondo S.J."/>
            <person name="Dannebaum R.O."/>
            <person name="Kuo R.C."/>
            <person name="Labutti K."/>
            <person name="Haridas S."/>
            <person name="Kuo A."/>
            <person name="Salamov A."/>
            <person name="Ahrendt S.R."/>
            <person name="Lipzen A."/>
            <person name="Sullivan W."/>
            <person name="Andreopoulos W.B."/>
            <person name="Clum A."/>
            <person name="Lindquist E."/>
            <person name="Daum C."/>
            <person name="Ramamoorthy G.K."/>
            <person name="Gryganskyi A."/>
            <person name="Culley D."/>
            <person name="Magnuson J.K."/>
            <person name="James T.Y."/>
            <person name="O'Malley M.A."/>
            <person name="Stajich J.E."/>
            <person name="Spatafora J.W."/>
            <person name="Visel A."/>
            <person name="Grigoriev I.V."/>
        </authorList>
    </citation>
    <scope>NUCLEOTIDE SEQUENCE [LARGE SCALE GENOMIC DNA]</scope>
    <source>
        <strain evidence="2 3">PL171</strain>
    </source>
</reference>
<evidence type="ECO:0008006" key="4">
    <source>
        <dbReference type="Google" id="ProtNLM"/>
    </source>
</evidence>
<dbReference type="AlphaFoldDB" id="A0A1Y2HPP9"/>